<name>A0ABR8Q7D0_9CLOT</name>
<accession>A0ABR8Q7D0</accession>
<comment type="caution">
    <text evidence="1">The sequence shown here is derived from an EMBL/GenBank/DDBJ whole genome shotgun (WGS) entry which is preliminary data.</text>
</comment>
<proteinExistence type="predicted"/>
<feature type="non-terminal residue" evidence="1">
    <location>
        <position position="1"/>
    </location>
</feature>
<reference evidence="1 2" key="1">
    <citation type="submission" date="2020-08" db="EMBL/GenBank/DDBJ databases">
        <title>A Genomic Blueprint of the Chicken Gut Microbiome.</title>
        <authorList>
            <person name="Gilroy R."/>
            <person name="Ravi A."/>
            <person name="Getino M."/>
            <person name="Pursley I."/>
            <person name="Horton D.L."/>
            <person name="Alikhan N.-F."/>
            <person name="Baker D."/>
            <person name="Gharbi K."/>
            <person name="Hall N."/>
            <person name="Watson M."/>
            <person name="Adriaenssens E.M."/>
            <person name="Foster-Nyarko E."/>
            <person name="Jarju S."/>
            <person name="Secka A."/>
            <person name="Antonio M."/>
            <person name="Oren A."/>
            <person name="Chaudhuri R."/>
            <person name="La Ragione R.M."/>
            <person name="Hildebrand F."/>
            <person name="Pallen M.J."/>
        </authorList>
    </citation>
    <scope>NUCLEOTIDE SEQUENCE [LARGE SCALE GENOMIC DNA]</scope>
    <source>
        <strain evidence="1 2">Sa3CUN1</strain>
    </source>
</reference>
<keyword evidence="2" id="KW-1185">Reference proteome</keyword>
<evidence type="ECO:0000313" key="1">
    <source>
        <dbReference type="EMBL" id="MBD7916333.1"/>
    </source>
</evidence>
<gene>
    <name evidence="1" type="ORF">H9660_14390</name>
</gene>
<dbReference type="Proteomes" id="UP000640335">
    <property type="component" value="Unassembled WGS sequence"/>
</dbReference>
<sequence>TRLGNSFLNDIREVINEEEKKKTFNNNSKIIINQKDVNRIKKIFSKDIEKIKNQIAYEKLQNEINYS</sequence>
<dbReference type="EMBL" id="JACSQZ010000073">
    <property type="protein sequence ID" value="MBD7916333.1"/>
    <property type="molecule type" value="Genomic_DNA"/>
</dbReference>
<organism evidence="1 2">
    <name type="scientific">Clostridium gallinarum</name>
    <dbReference type="NCBI Taxonomy" id="2762246"/>
    <lineage>
        <taxon>Bacteria</taxon>
        <taxon>Bacillati</taxon>
        <taxon>Bacillota</taxon>
        <taxon>Clostridia</taxon>
        <taxon>Eubacteriales</taxon>
        <taxon>Clostridiaceae</taxon>
        <taxon>Clostridium</taxon>
    </lineage>
</organism>
<evidence type="ECO:0000313" key="2">
    <source>
        <dbReference type="Proteomes" id="UP000640335"/>
    </source>
</evidence>
<protein>
    <submittedName>
        <fullName evidence="1">Uncharacterized protein</fullName>
    </submittedName>
</protein>